<evidence type="ECO:0000256" key="1">
    <source>
        <dbReference type="SAM" id="MobiDB-lite"/>
    </source>
</evidence>
<sequence>MNLVISEVHSTQAATDNLSDDDVIEVVRDEAPIEILSDGEETELQNKNLSQLADVMQDFHFTSVPSTGDGDQCVDPKEAEDPLSSKTCDKITEELCEAITNNMKTIDGKSNENKPTPEPEPDISKISLESVEKTKVDSEADTTEKADNVTVPESSTKESANDN</sequence>
<proteinExistence type="predicted"/>
<feature type="region of interest" description="Disordered" evidence="1">
    <location>
        <begin position="102"/>
        <end position="163"/>
    </location>
</feature>
<feature type="compositionally biased region" description="Basic and acidic residues" evidence="1">
    <location>
        <begin position="130"/>
        <end position="147"/>
    </location>
</feature>
<feature type="compositionally biased region" description="Basic and acidic residues" evidence="1">
    <location>
        <begin position="106"/>
        <end position="117"/>
    </location>
</feature>
<gene>
    <name evidence="2" type="ORF">ABMA27_001335</name>
</gene>
<name>A0ABR3HY24_LOXSC</name>
<protein>
    <submittedName>
        <fullName evidence="2">Uncharacterized protein</fullName>
    </submittedName>
</protein>
<comment type="caution">
    <text evidence="2">The sequence shown here is derived from an EMBL/GenBank/DDBJ whole genome shotgun (WGS) entry which is preliminary data.</text>
</comment>
<accession>A0ABR3HY24</accession>
<dbReference type="EMBL" id="JBEUOH010000011">
    <property type="protein sequence ID" value="KAL0881472.1"/>
    <property type="molecule type" value="Genomic_DNA"/>
</dbReference>
<feature type="region of interest" description="Disordered" evidence="1">
    <location>
        <begin position="65"/>
        <end position="85"/>
    </location>
</feature>
<keyword evidence="3" id="KW-1185">Reference proteome</keyword>
<organism evidence="2 3">
    <name type="scientific">Loxostege sticticalis</name>
    <name type="common">Beet webworm moth</name>
    <dbReference type="NCBI Taxonomy" id="481309"/>
    <lineage>
        <taxon>Eukaryota</taxon>
        <taxon>Metazoa</taxon>
        <taxon>Ecdysozoa</taxon>
        <taxon>Arthropoda</taxon>
        <taxon>Hexapoda</taxon>
        <taxon>Insecta</taxon>
        <taxon>Pterygota</taxon>
        <taxon>Neoptera</taxon>
        <taxon>Endopterygota</taxon>
        <taxon>Lepidoptera</taxon>
        <taxon>Glossata</taxon>
        <taxon>Ditrysia</taxon>
        <taxon>Pyraloidea</taxon>
        <taxon>Crambidae</taxon>
        <taxon>Pyraustinae</taxon>
        <taxon>Loxostege</taxon>
    </lineage>
</organism>
<reference evidence="2 3" key="1">
    <citation type="submission" date="2024-06" db="EMBL/GenBank/DDBJ databases">
        <title>A chromosome-level genome assembly of beet webworm, Loxostege sticticalis.</title>
        <authorList>
            <person name="Zhang Y."/>
        </authorList>
    </citation>
    <scope>NUCLEOTIDE SEQUENCE [LARGE SCALE GENOMIC DNA]</scope>
    <source>
        <strain evidence="2">AQ026</strain>
        <tissue evidence="2">Whole body</tissue>
    </source>
</reference>
<dbReference type="Proteomes" id="UP001549920">
    <property type="component" value="Unassembled WGS sequence"/>
</dbReference>
<evidence type="ECO:0000313" key="3">
    <source>
        <dbReference type="Proteomes" id="UP001549920"/>
    </source>
</evidence>
<evidence type="ECO:0000313" key="2">
    <source>
        <dbReference type="EMBL" id="KAL0881472.1"/>
    </source>
</evidence>